<dbReference type="PATRIC" id="fig|129848.4.peg.1995"/>
<proteinExistence type="predicted"/>
<dbReference type="InterPro" id="IPR011322">
    <property type="entry name" value="N-reg_PII-like_a/b"/>
</dbReference>
<dbReference type="Pfam" id="PF10126">
    <property type="entry name" value="Nit_Regul_Hom"/>
    <property type="match status" value="1"/>
</dbReference>
<dbReference type="Proteomes" id="UP000094707">
    <property type="component" value="Chromosome I"/>
</dbReference>
<dbReference type="RefSeq" id="WP_071907551.1">
    <property type="nucleotide sequence ID" value="NZ_LT607756.1"/>
</dbReference>
<dbReference type="InterPro" id="IPR019296">
    <property type="entry name" value="Unchr_N-regulatory-PII-rel"/>
</dbReference>
<keyword evidence="2" id="KW-1185">Reference proteome</keyword>
<organism evidence="1 2">
    <name type="scientific">Methanobacterium congolense</name>
    <dbReference type="NCBI Taxonomy" id="118062"/>
    <lineage>
        <taxon>Archaea</taxon>
        <taxon>Methanobacteriati</taxon>
        <taxon>Methanobacteriota</taxon>
        <taxon>Methanomada group</taxon>
        <taxon>Methanobacteria</taxon>
        <taxon>Methanobacteriales</taxon>
        <taxon>Methanobacteriaceae</taxon>
        <taxon>Methanobacterium</taxon>
    </lineage>
</organism>
<sequence length="174" mass="19555">MKVHLRVFVEIENLGKAMNALTDAGITGFYILEYKGMSPQDWKGFSIKEDPKSAIGMIRDYATDAVLICSVVDEERVDGIIESVEEALKGEKYTILEVPIRKIIVSNGKHEAKEDRAETWLLEKEVPCFYCGENAVQRIRIDMNKGKIWCTNCGAARYYTLKTVEVPGKSEGGK</sequence>
<reference evidence="1 2" key="1">
    <citation type="submission" date="2016-08" db="EMBL/GenBank/DDBJ databases">
        <authorList>
            <person name="Seilhamer J.J."/>
        </authorList>
    </citation>
    <scope>NUCLEOTIDE SEQUENCE [LARGE SCALE GENOMIC DNA]</scope>
    <source>
        <strain evidence="1">Buetzberg</strain>
    </source>
</reference>
<evidence type="ECO:0000313" key="1">
    <source>
        <dbReference type="EMBL" id="SCG86495.1"/>
    </source>
</evidence>
<dbReference type="STRING" id="118062.MCBB_1947"/>
<gene>
    <name evidence="1" type="ORF">MCBB_1947</name>
</gene>
<dbReference type="OrthoDB" id="146891at2157"/>
<protein>
    <submittedName>
        <fullName evidence="1">Uncharacterized protein</fullName>
    </submittedName>
</protein>
<evidence type="ECO:0000313" key="2">
    <source>
        <dbReference type="Proteomes" id="UP000094707"/>
    </source>
</evidence>
<dbReference type="EMBL" id="LT607756">
    <property type="protein sequence ID" value="SCG86495.1"/>
    <property type="molecule type" value="Genomic_DNA"/>
</dbReference>
<dbReference type="SUPFAM" id="SSF54913">
    <property type="entry name" value="GlnB-like"/>
    <property type="match status" value="1"/>
</dbReference>
<dbReference type="KEGG" id="mcub:MCBB_1947"/>
<dbReference type="AlphaFoldDB" id="A0A1D3L4M1"/>
<dbReference type="GeneID" id="30412784"/>
<name>A0A1D3L4M1_9EURY</name>
<accession>A0A1D3L4M1</accession>